<evidence type="ECO:0000313" key="1">
    <source>
        <dbReference type="EMBL" id="PVZ67728.1"/>
    </source>
</evidence>
<organism evidence="1 2">
    <name type="scientific">Pelagibaculum spongiae</name>
    <dbReference type="NCBI Taxonomy" id="2080658"/>
    <lineage>
        <taxon>Bacteria</taxon>
        <taxon>Pseudomonadati</taxon>
        <taxon>Pseudomonadota</taxon>
        <taxon>Gammaproteobacteria</taxon>
        <taxon>Oceanospirillales</taxon>
        <taxon>Pelagibaculum</taxon>
    </lineage>
</organism>
<proteinExistence type="predicted"/>
<protein>
    <recommendedName>
        <fullName evidence="3">PhoD-like phosphatase metallophosphatase domain-containing protein</fullName>
    </recommendedName>
</protein>
<accession>A0A2V1GRL4</accession>
<dbReference type="AlphaFoldDB" id="A0A2V1GRL4"/>
<reference evidence="1 2" key="1">
    <citation type="submission" date="2018-04" db="EMBL/GenBank/DDBJ databases">
        <title>Thalassorhabdus spongiae gen. nov., sp. nov., isolated from a marine sponge in South-West Iceland.</title>
        <authorList>
            <person name="Knobloch S."/>
            <person name="Daussin A."/>
            <person name="Johannsson R."/>
            <person name="Marteinsson V.T."/>
        </authorList>
    </citation>
    <scope>NUCLEOTIDE SEQUENCE [LARGE SCALE GENOMIC DNA]</scope>
    <source>
        <strain evidence="1 2">Hp12</strain>
    </source>
</reference>
<dbReference type="SUPFAM" id="SSF56300">
    <property type="entry name" value="Metallo-dependent phosphatases"/>
    <property type="match status" value="1"/>
</dbReference>
<dbReference type="PANTHER" id="PTHR37031:SF2">
    <property type="entry name" value="PHOD-LIKE PHOSPHATASE METALLOPHOSPHATASE DOMAIN-CONTAINING PROTEIN"/>
    <property type="match status" value="1"/>
</dbReference>
<comment type="caution">
    <text evidence="1">The sequence shown here is derived from an EMBL/GenBank/DDBJ whole genome shotgun (WGS) entry which is preliminary data.</text>
</comment>
<sequence>MSLVDNHSNLPLIVCGPILRRLESQQVVLWLTSSRPLSGEFELFATQQATENEVSNNQQLEQVLIQRVALTNNNCQQLQIGQQAWTCLLEIHLDQPLVAGQQYFYDLQLAQSADQLFCLSRDTPQTQLTYASADIGQPQRPSLIFRDKLSSLLHGSCRLPHSDCPDAMITCDQQLQQKISDGKTCPDLLLLTGDQIYADSVAGPLLIAIQIVINKLGLWHESFANGSENGFSQQEPLTDSQQLIEHSDNLYQRQKLLPTQHATMPNKKADRFLAKIGFERQPEIFTSTHQENHLISMAEFNAMYLLVWSPALWPYIWQQLEFQQSIILSRLEKKQQRLWHKELKQIKLFAKGLPACARVMANVPCYMIFDDHDVTDDWNLTAGWEQAAYGHPFSKQIIGNGLISYFLFQGWGNNPSVFVSEILPELKQLFSELKPTLATETVSVSSRFLQIENHQQAINKLLKFERWHYSLPTTPMVVVLDSRTRRWRSERNLNKPSGLLDWEALTEAQQQMINQPSVILVAPAPIFGVKFIETIQRLFTWLGHPLVVDAENWMAHPGTANTLLNIFLHRKTPQNFIILSGDVHYSFVYDVSIRFRRNSPRIWQFTCSGIKNRFPSVLLKILEAGNRFFFGDYSLFNWFTKRKRMRIRQRSAQEEVRPRLINQSAIGYLELDQHGAPTQTGLWQGNGKLINLLPEKKSCND</sequence>
<dbReference type="OrthoDB" id="9795624at2"/>
<evidence type="ECO:0000313" key="2">
    <source>
        <dbReference type="Proteomes" id="UP000244906"/>
    </source>
</evidence>
<dbReference type="Gene3D" id="3.60.21.70">
    <property type="entry name" value="PhoD-like phosphatase"/>
    <property type="match status" value="1"/>
</dbReference>
<dbReference type="InterPro" id="IPR038607">
    <property type="entry name" value="PhoD-like_sf"/>
</dbReference>
<dbReference type="InterPro" id="IPR029052">
    <property type="entry name" value="Metallo-depent_PP-like"/>
</dbReference>
<dbReference type="PANTHER" id="PTHR37031">
    <property type="entry name" value="METALLOPHOSPHATASE BINDING DOMAIN PROTEIN"/>
    <property type="match status" value="1"/>
</dbReference>
<name>A0A2V1GRL4_9GAMM</name>
<dbReference type="RefSeq" id="WP_116687924.1">
    <property type="nucleotide sequence ID" value="NZ_CAWNYD010000006.1"/>
</dbReference>
<dbReference type="Proteomes" id="UP000244906">
    <property type="component" value="Unassembled WGS sequence"/>
</dbReference>
<evidence type="ECO:0008006" key="3">
    <source>
        <dbReference type="Google" id="ProtNLM"/>
    </source>
</evidence>
<keyword evidence="2" id="KW-1185">Reference proteome</keyword>
<dbReference type="EMBL" id="QDDL01000006">
    <property type="protein sequence ID" value="PVZ67728.1"/>
    <property type="molecule type" value="Genomic_DNA"/>
</dbReference>
<gene>
    <name evidence="1" type="ORF">DC094_14945</name>
</gene>